<evidence type="ECO:0000313" key="7">
    <source>
        <dbReference type="EMBL" id="GJN12295.1"/>
    </source>
</evidence>
<dbReference type="SUPFAM" id="SSF57667">
    <property type="entry name" value="beta-beta-alpha zinc fingers"/>
    <property type="match status" value="1"/>
</dbReference>
<evidence type="ECO:0000256" key="4">
    <source>
        <dbReference type="PROSITE-ProRule" id="PRU00027"/>
    </source>
</evidence>
<evidence type="ECO:0000256" key="5">
    <source>
        <dbReference type="SAM" id="MobiDB-lite"/>
    </source>
</evidence>
<dbReference type="GO" id="GO:0008270">
    <property type="term" value="F:zinc ion binding"/>
    <property type="evidence" value="ECO:0007669"/>
    <property type="project" value="UniProtKB-KW"/>
</dbReference>
<name>A0AAV5DQX7_ELECO</name>
<feature type="compositionally biased region" description="Basic and acidic residues" evidence="5">
    <location>
        <begin position="1"/>
        <end position="13"/>
    </location>
</feature>
<dbReference type="InterPro" id="IPR036236">
    <property type="entry name" value="Znf_C2H2_sf"/>
</dbReference>
<accession>A0AAV5DQX7</accession>
<keyword evidence="8" id="KW-1185">Reference proteome</keyword>
<reference evidence="7" key="1">
    <citation type="journal article" date="2018" name="DNA Res.">
        <title>Multiple hybrid de novo genome assembly of finger millet, an orphan allotetraploid crop.</title>
        <authorList>
            <person name="Hatakeyama M."/>
            <person name="Aluri S."/>
            <person name="Balachadran M.T."/>
            <person name="Sivarajan S.R."/>
            <person name="Patrignani A."/>
            <person name="Gruter S."/>
            <person name="Poveda L."/>
            <person name="Shimizu-Inatsugi R."/>
            <person name="Baeten J."/>
            <person name="Francoijs K.J."/>
            <person name="Nataraja K.N."/>
            <person name="Reddy Y.A.N."/>
            <person name="Phadnis S."/>
            <person name="Ravikumar R.L."/>
            <person name="Schlapbach R."/>
            <person name="Sreeman S.M."/>
            <person name="Shimizu K.K."/>
        </authorList>
    </citation>
    <scope>NUCLEOTIDE SEQUENCE</scope>
</reference>
<dbReference type="Proteomes" id="UP001054889">
    <property type="component" value="Unassembled WGS sequence"/>
</dbReference>
<keyword evidence="2 4" id="KW-0863">Zinc-finger</keyword>
<comment type="caution">
    <text evidence="7">The sequence shown here is derived from an EMBL/GenBank/DDBJ whole genome shotgun (WGS) entry which is preliminary data.</text>
</comment>
<dbReference type="GO" id="GO:1990837">
    <property type="term" value="F:sequence-specific double-stranded DNA binding"/>
    <property type="evidence" value="ECO:0007669"/>
    <property type="project" value="TreeGrafter"/>
</dbReference>
<dbReference type="GO" id="GO:0006357">
    <property type="term" value="P:regulation of transcription by RNA polymerase II"/>
    <property type="evidence" value="ECO:0007669"/>
    <property type="project" value="TreeGrafter"/>
</dbReference>
<dbReference type="SMART" id="SM00614">
    <property type="entry name" value="ZnF_BED"/>
    <property type="match status" value="2"/>
</dbReference>
<evidence type="ECO:0000313" key="8">
    <source>
        <dbReference type="Proteomes" id="UP001054889"/>
    </source>
</evidence>
<dbReference type="InterPro" id="IPR053031">
    <property type="entry name" value="Cuticle_assoc_protein"/>
</dbReference>
<evidence type="ECO:0000259" key="6">
    <source>
        <dbReference type="PROSITE" id="PS50808"/>
    </source>
</evidence>
<evidence type="ECO:0000256" key="1">
    <source>
        <dbReference type="ARBA" id="ARBA00022723"/>
    </source>
</evidence>
<feature type="domain" description="BED-type" evidence="6">
    <location>
        <begin position="27"/>
        <end position="75"/>
    </location>
</feature>
<sequence>MDEHEGYDIKTEVASDGSDGLSRFRSKKRSKVWDEYKPIFVNGVIQSAECHYCHILMSCKGADGQSNGTSHLWRHQKICRAKDGLGLGQQQQIGDLPYVLNDVEPVDQILPDSLDDFNLGADCVHCNKRLSADKGRSHLTRHTLTCPARGGTTLSHQKSVFQSSVPNLKSRLQDELSPALTNGRVQIAEYASKFRKGNNSDSESGPYNVIWEAVRDWNLVQKHFSLTSVSEVRNEGSIPKLMDSLNQQKCLPIRGGLYNIACVDDVLNNIVSKGQPVLHLDFSAD</sequence>
<evidence type="ECO:0000256" key="2">
    <source>
        <dbReference type="ARBA" id="ARBA00022771"/>
    </source>
</evidence>
<dbReference type="PANTHER" id="PTHR34396">
    <property type="entry name" value="OS03G0264950 PROTEIN-RELATED"/>
    <property type="match status" value="1"/>
</dbReference>
<evidence type="ECO:0000256" key="3">
    <source>
        <dbReference type="ARBA" id="ARBA00022833"/>
    </source>
</evidence>
<dbReference type="PANTHER" id="PTHR34396:SF25">
    <property type="entry name" value="BOUNDARY ELEMENT ASSOCIATED FACTOR"/>
    <property type="match status" value="1"/>
</dbReference>
<keyword evidence="3" id="KW-0862">Zinc</keyword>
<organism evidence="7 8">
    <name type="scientific">Eleusine coracana subsp. coracana</name>
    <dbReference type="NCBI Taxonomy" id="191504"/>
    <lineage>
        <taxon>Eukaryota</taxon>
        <taxon>Viridiplantae</taxon>
        <taxon>Streptophyta</taxon>
        <taxon>Embryophyta</taxon>
        <taxon>Tracheophyta</taxon>
        <taxon>Spermatophyta</taxon>
        <taxon>Magnoliopsida</taxon>
        <taxon>Liliopsida</taxon>
        <taxon>Poales</taxon>
        <taxon>Poaceae</taxon>
        <taxon>PACMAD clade</taxon>
        <taxon>Chloridoideae</taxon>
        <taxon>Cynodonteae</taxon>
        <taxon>Eleusininae</taxon>
        <taxon>Eleusine</taxon>
    </lineage>
</organism>
<dbReference type="EMBL" id="BQKI01000023">
    <property type="protein sequence ID" value="GJN12295.1"/>
    <property type="molecule type" value="Genomic_DNA"/>
</dbReference>
<dbReference type="AlphaFoldDB" id="A0AAV5DQX7"/>
<dbReference type="InterPro" id="IPR003656">
    <property type="entry name" value="Znf_BED"/>
</dbReference>
<keyword evidence="1" id="KW-0479">Metal-binding</keyword>
<dbReference type="GO" id="GO:0005634">
    <property type="term" value="C:nucleus"/>
    <property type="evidence" value="ECO:0007669"/>
    <property type="project" value="TreeGrafter"/>
</dbReference>
<dbReference type="PROSITE" id="PS50808">
    <property type="entry name" value="ZF_BED"/>
    <property type="match status" value="1"/>
</dbReference>
<feature type="region of interest" description="Disordered" evidence="5">
    <location>
        <begin position="1"/>
        <end position="22"/>
    </location>
</feature>
<proteinExistence type="predicted"/>
<gene>
    <name evidence="7" type="primary">ga30562</name>
    <name evidence="7" type="ORF">PR202_ga30562</name>
</gene>
<reference evidence="7" key="2">
    <citation type="submission" date="2021-12" db="EMBL/GenBank/DDBJ databases">
        <title>Resequencing data analysis of finger millet.</title>
        <authorList>
            <person name="Hatakeyama M."/>
            <person name="Aluri S."/>
            <person name="Balachadran M.T."/>
            <person name="Sivarajan S.R."/>
            <person name="Poveda L."/>
            <person name="Shimizu-Inatsugi R."/>
            <person name="Schlapbach R."/>
            <person name="Sreeman S.M."/>
            <person name="Shimizu K.K."/>
        </authorList>
    </citation>
    <scope>NUCLEOTIDE SEQUENCE</scope>
</reference>
<protein>
    <recommendedName>
        <fullName evidence="6">BED-type domain-containing protein</fullName>
    </recommendedName>
</protein>